<keyword evidence="1" id="KW-0812">Transmembrane</keyword>
<keyword evidence="1" id="KW-1133">Transmembrane helix</keyword>
<evidence type="ECO:0000313" key="3">
    <source>
        <dbReference type="Proteomes" id="UP000186102"/>
    </source>
</evidence>
<dbReference type="InterPro" id="IPR036259">
    <property type="entry name" value="MFS_trans_sf"/>
</dbReference>
<evidence type="ECO:0000256" key="1">
    <source>
        <dbReference type="SAM" id="Phobius"/>
    </source>
</evidence>
<dbReference type="EMBL" id="MLBF01000032">
    <property type="protein sequence ID" value="OLN29466.1"/>
    <property type="molecule type" value="Genomic_DNA"/>
</dbReference>
<keyword evidence="3" id="KW-1185">Reference proteome</keyword>
<name>A0A1Q8QQ62_9FIRM</name>
<proteinExistence type="predicted"/>
<evidence type="ECO:0000313" key="2">
    <source>
        <dbReference type="EMBL" id="OLN29466.1"/>
    </source>
</evidence>
<sequence>MGIAVFGLGLGTVVPATMTKLTGLVPYELATKVIGTGFLGMGVGGFIQPMVFDVILNMLHQGPERFPFIIGAIGMLVFAVVIFLVGKATPINIAPPTMQA</sequence>
<comment type="caution">
    <text evidence="2">The sequence shown here is derived from an EMBL/GenBank/DDBJ whole genome shotgun (WGS) entry which is preliminary data.</text>
</comment>
<protein>
    <recommendedName>
        <fullName evidence="4">Major facilitator superfamily (MFS) profile domain-containing protein</fullName>
    </recommendedName>
</protein>
<feature type="transmembrane region" description="Helical" evidence="1">
    <location>
        <begin position="39"/>
        <end position="59"/>
    </location>
</feature>
<dbReference type="Proteomes" id="UP000186102">
    <property type="component" value="Unassembled WGS sequence"/>
</dbReference>
<dbReference type="SUPFAM" id="SSF103473">
    <property type="entry name" value="MFS general substrate transporter"/>
    <property type="match status" value="1"/>
</dbReference>
<dbReference type="Gene3D" id="1.20.1250.20">
    <property type="entry name" value="MFS general substrate transporter like domains"/>
    <property type="match status" value="1"/>
</dbReference>
<gene>
    <name evidence="2" type="ORF">DSOL_3485</name>
</gene>
<keyword evidence="1" id="KW-0472">Membrane</keyword>
<dbReference type="AlphaFoldDB" id="A0A1Q8QQ62"/>
<reference evidence="2 3" key="1">
    <citation type="submission" date="2016-09" db="EMBL/GenBank/DDBJ databases">
        <title>Complete genome of Desulfosporosinus sp. OL.</title>
        <authorList>
            <person name="Mardanov A."/>
            <person name="Beletsky A."/>
            <person name="Panova A."/>
            <person name="Karnachuk O."/>
            <person name="Ravin N."/>
        </authorList>
    </citation>
    <scope>NUCLEOTIDE SEQUENCE [LARGE SCALE GENOMIC DNA]</scope>
    <source>
        <strain evidence="2 3">OL</strain>
    </source>
</reference>
<evidence type="ECO:0008006" key="4">
    <source>
        <dbReference type="Google" id="ProtNLM"/>
    </source>
</evidence>
<accession>A0A1Q8QQ62</accession>
<feature type="transmembrane region" description="Helical" evidence="1">
    <location>
        <begin position="66"/>
        <end position="86"/>
    </location>
</feature>
<organism evidence="2 3">
    <name type="scientific">Desulfosporosinus metallidurans</name>
    <dbReference type="NCBI Taxonomy" id="1888891"/>
    <lineage>
        <taxon>Bacteria</taxon>
        <taxon>Bacillati</taxon>
        <taxon>Bacillota</taxon>
        <taxon>Clostridia</taxon>
        <taxon>Eubacteriales</taxon>
        <taxon>Desulfitobacteriaceae</taxon>
        <taxon>Desulfosporosinus</taxon>
    </lineage>
</organism>